<keyword evidence="12" id="KW-1185">Reference proteome</keyword>
<name>A0A2T0MUN1_9ACTN</name>
<evidence type="ECO:0000256" key="3">
    <source>
        <dbReference type="ARBA" id="ARBA00022553"/>
    </source>
</evidence>
<dbReference type="GO" id="GO:0005524">
    <property type="term" value="F:ATP binding"/>
    <property type="evidence" value="ECO:0007669"/>
    <property type="project" value="UniProtKB-KW"/>
</dbReference>
<keyword evidence="5" id="KW-0547">Nucleotide-binding</keyword>
<dbReference type="GO" id="GO:0000155">
    <property type="term" value="F:phosphorelay sensor kinase activity"/>
    <property type="evidence" value="ECO:0007669"/>
    <property type="project" value="InterPro"/>
</dbReference>
<keyword evidence="9" id="KW-1133">Transmembrane helix</keyword>
<feature type="transmembrane region" description="Helical" evidence="9">
    <location>
        <begin position="129"/>
        <end position="146"/>
    </location>
</feature>
<keyword evidence="9" id="KW-0812">Transmembrane</keyword>
<feature type="domain" description="Signal transduction histidine kinase subgroup 3 dimerisation and phosphoacceptor" evidence="10">
    <location>
        <begin position="201"/>
        <end position="266"/>
    </location>
</feature>
<evidence type="ECO:0000256" key="1">
    <source>
        <dbReference type="ARBA" id="ARBA00000085"/>
    </source>
</evidence>
<evidence type="ECO:0000256" key="7">
    <source>
        <dbReference type="ARBA" id="ARBA00022840"/>
    </source>
</evidence>
<evidence type="ECO:0000256" key="8">
    <source>
        <dbReference type="ARBA" id="ARBA00023012"/>
    </source>
</evidence>
<dbReference type="EC" id="2.7.13.3" evidence="2"/>
<dbReference type="Proteomes" id="UP000238312">
    <property type="component" value="Unassembled WGS sequence"/>
</dbReference>
<evidence type="ECO:0000256" key="9">
    <source>
        <dbReference type="SAM" id="Phobius"/>
    </source>
</evidence>
<evidence type="ECO:0000256" key="2">
    <source>
        <dbReference type="ARBA" id="ARBA00012438"/>
    </source>
</evidence>
<dbReference type="GO" id="GO:0046983">
    <property type="term" value="F:protein dimerization activity"/>
    <property type="evidence" value="ECO:0007669"/>
    <property type="project" value="InterPro"/>
</dbReference>
<keyword evidence="4" id="KW-0808">Transferase</keyword>
<keyword evidence="8" id="KW-0902">Two-component regulatory system</keyword>
<evidence type="ECO:0000259" key="10">
    <source>
        <dbReference type="Pfam" id="PF07730"/>
    </source>
</evidence>
<evidence type="ECO:0000256" key="6">
    <source>
        <dbReference type="ARBA" id="ARBA00022777"/>
    </source>
</evidence>
<dbReference type="InterPro" id="IPR011712">
    <property type="entry name" value="Sig_transdc_His_kin_sub3_dim/P"/>
</dbReference>
<keyword evidence="9" id="KW-0472">Membrane</keyword>
<evidence type="ECO:0000256" key="4">
    <source>
        <dbReference type="ARBA" id="ARBA00022679"/>
    </source>
</evidence>
<feature type="transmembrane region" description="Helical" evidence="9">
    <location>
        <begin position="94"/>
        <end position="122"/>
    </location>
</feature>
<gene>
    <name evidence="11" type="ORF">B0I32_1124</name>
</gene>
<comment type="caution">
    <text evidence="11">The sequence shown here is derived from an EMBL/GenBank/DDBJ whole genome shotgun (WGS) entry which is preliminary data.</text>
</comment>
<dbReference type="Gene3D" id="3.30.565.10">
    <property type="entry name" value="Histidine kinase-like ATPase, C-terminal domain"/>
    <property type="match status" value="1"/>
</dbReference>
<dbReference type="InterPro" id="IPR050482">
    <property type="entry name" value="Sensor_HK_TwoCompSys"/>
</dbReference>
<dbReference type="Gene3D" id="1.20.5.1930">
    <property type="match status" value="1"/>
</dbReference>
<feature type="transmembrane region" description="Helical" evidence="9">
    <location>
        <begin position="158"/>
        <end position="178"/>
    </location>
</feature>
<evidence type="ECO:0000313" key="12">
    <source>
        <dbReference type="Proteomes" id="UP000238312"/>
    </source>
</evidence>
<organism evidence="11 12">
    <name type="scientific">Nonomuraea fuscirosea</name>
    <dbReference type="NCBI Taxonomy" id="1291556"/>
    <lineage>
        <taxon>Bacteria</taxon>
        <taxon>Bacillati</taxon>
        <taxon>Actinomycetota</taxon>
        <taxon>Actinomycetes</taxon>
        <taxon>Streptosporangiales</taxon>
        <taxon>Streptosporangiaceae</taxon>
        <taxon>Nonomuraea</taxon>
    </lineage>
</organism>
<protein>
    <recommendedName>
        <fullName evidence="2">histidine kinase</fullName>
        <ecNumber evidence="2">2.7.13.3</ecNumber>
    </recommendedName>
</protein>
<evidence type="ECO:0000256" key="5">
    <source>
        <dbReference type="ARBA" id="ARBA00022741"/>
    </source>
</evidence>
<dbReference type="PANTHER" id="PTHR24421">
    <property type="entry name" value="NITRATE/NITRITE SENSOR PROTEIN NARX-RELATED"/>
    <property type="match status" value="1"/>
</dbReference>
<keyword evidence="6 11" id="KW-0418">Kinase</keyword>
<dbReference type="SUPFAM" id="SSF55874">
    <property type="entry name" value="ATPase domain of HSP90 chaperone/DNA topoisomerase II/histidine kinase"/>
    <property type="match status" value="1"/>
</dbReference>
<evidence type="ECO:0000313" key="11">
    <source>
        <dbReference type="EMBL" id="PRX62512.1"/>
    </source>
</evidence>
<dbReference type="AlphaFoldDB" id="A0A2T0MUN1"/>
<dbReference type="EMBL" id="PVNG01000012">
    <property type="protein sequence ID" value="PRX62512.1"/>
    <property type="molecule type" value="Genomic_DNA"/>
</dbReference>
<dbReference type="InterPro" id="IPR036890">
    <property type="entry name" value="HATPase_C_sf"/>
</dbReference>
<keyword evidence="3" id="KW-0597">Phosphoprotein</keyword>
<comment type="catalytic activity">
    <reaction evidence="1">
        <text>ATP + protein L-histidine = ADP + protein N-phospho-L-histidine.</text>
        <dbReference type="EC" id="2.7.13.3"/>
    </reaction>
</comment>
<accession>A0A2T0MUN1</accession>
<dbReference type="CDD" id="cd16917">
    <property type="entry name" value="HATPase_UhpB-NarQ-NarX-like"/>
    <property type="match status" value="1"/>
</dbReference>
<sequence>MNVTRPREDGLRAHEYRWALPSVLLGDGGAGGRVRRSTRDWIVDTAMFLFACGLTFLSMVELDAQNQPVPLMAVEQVTGALSCVSVWLRRRWPVGLAVVLAVLSSYLELVGGAAVVALFTVAVHRPFKVSGPVTLLNLLTLAPYVVLRPQTDMERGWAAALGVAVVLTVFAWGIVVRARRQLVWSLRQRADGAAEEAKRLERERIAREMHDVLAHRISMLSLHAGALEFRPDAPAAEIARAAGAIRTNAHLALQDLREVIGVLRHSAPDGDEVVPDRPQPTLADLPALVEECRHAGMDVQLDQRVAGAPEGLGRNLYRIVQEALTNARKHAGAVPVRVVVAGERGKELSVEVSNPLWARQPARIPGRIPGAGAGLIGLTERAELAGGRLEHGATPQGEFVVRAWLPWPVETTREDDT</sequence>
<reference evidence="11 12" key="1">
    <citation type="submission" date="2018-03" db="EMBL/GenBank/DDBJ databases">
        <title>Genomic Encyclopedia of Type Strains, Phase III (KMG-III): the genomes of soil and plant-associated and newly described type strains.</title>
        <authorList>
            <person name="Whitman W."/>
        </authorList>
    </citation>
    <scope>NUCLEOTIDE SEQUENCE [LARGE SCALE GENOMIC DNA]</scope>
    <source>
        <strain evidence="11 12">CGMCC 4.7104</strain>
    </source>
</reference>
<feature type="transmembrane region" description="Helical" evidence="9">
    <location>
        <begin position="41"/>
        <end position="60"/>
    </location>
</feature>
<dbReference type="PANTHER" id="PTHR24421:SF10">
    <property type="entry name" value="NITRATE_NITRITE SENSOR PROTEIN NARQ"/>
    <property type="match status" value="1"/>
</dbReference>
<dbReference type="GO" id="GO:0016020">
    <property type="term" value="C:membrane"/>
    <property type="evidence" value="ECO:0007669"/>
    <property type="project" value="InterPro"/>
</dbReference>
<proteinExistence type="predicted"/>
<keyword evidence="7" id="KW-0067">ATP-binding</keyword>
<dbReference type="Pfam" id="PF07730">
    <property type="entry name" value="HisKA_3"/>
    <property type="match status" value="1"/>
</dbReference>